<feature type="transmembrane region" description="Helical" evidence="1">
    <location>
        <begin position="37"/>
        <end position="63"/>
    </location>
</feature>
<evidence type="ECO:0000313" key="3">
    <source>
        <dbReference type="Proteomes" id="UP001219568"/>
    </source>
</evidence>
<reference evidence="2" key="1">
    <citation type="journal article" date="2023" name="IMA Fungus">
        <title>Comparative genomic study of the Penicillium genus elucidates a diverse pangenome and 15 lateral gene transfer events.</title>
        <authorList>
            <person name="Petersen C."/>
            <person name="Sorensen T."/>
            <person name="Nielsen M.R."/>
            <person name="Sondergaard T.E."/>
            <person name="Sorensen J.L."/>
            <person name="Fitzpatrick D.A."/>
            <person name="Frisvad J.C."/>
            <person name="Nielsen K.L."/>
        </authorList>
    </citation>
    <scope>NUCLEOTIDE SEQUENCE</scope>
    <source>
        <strain evidence="2">IBT 15450</strain>
    </source>
</reference>
<name>A0AAD6I2E9_PENCN</name>
<gene>
    <name evidence="2" type="ORF">N7460_012049</name>
</gene>
<accession>A0AAD6I2E9</accession>
<organism evidence="2 3">
    <name type="scientific">Penicillium canescens</name>
    <dbReference type="NCBI Taxonomy" id="5083"/>
    <lineage>
        <taxon>Eukaryota</taxon>
        <taxon>Fungi</taxon>
        <taxon>Dikarya</taxon>
        <taxon>Ascomycota</taxon>
        <taxon>Pezizomycotina</taxon>
        <taxon>Eurotiomycetes</taxon>
        <taxon>Eurotiomycetidae</taxon>
        <taxon>Eurotiales</taxon>
        <taxon>Aspergillaceae</taxon>
        <taxon>Penicillium</taxon>
    </lineage>
</organism>
<keyword evidence="3" id="KW-1185">Reference proteome</keyword>
<keyword evidence="1" id="KW-0812">Transmembrane</keyword>
<dbReference type="AlphaFoldDB" id="A0AAD6I2E9"/>
<dbReference type="Proteomes" id="UP001219568">
    <property type="component" value="Unassembled WGS sequence"/>
</dbReference>
<proteinExistence type="predicted"/>
<evidence type="ECO:0008006" key="4">
    <source>
        <dbReference type="Google" id="ProtNLM"/>
    </source>
</evidence>
<keyword evidence="1" id="KW-0472">Membrane</keyword>
<evidence type="ECO:0000313" key="2">
    <source>
        <dbReference type="EMBL" id="KAJ6027232.1"/>
    </source>
</evidence>
<dbReference type="EMBL" id="JAQJZL010000015">
    <property type="protein sequence ID" value="KAJ6027232.1"/>
    <property type="molecule type" value="Genomic_DNA"/>
</dbReference>
<reference evidence="2" key="2">
    <citation type="submission" date="2023-01" db="EMBL/GenBank/DDBJ databases">
        <authorList>
            <person name="Petersen C."/>
        </authorList>
    </citation>
    <scope>NUCLEOTIDE SEQUENCE</scope>
    <source>
        <strain evidence="2">IBT 15450</strain>
    </source>
</reference>
<keyword evidence="1" id="KW-1133">Transmembrane helix</keyword>
<evidence type="ECO:0000256" key="1">
    <source>
        <dbReference type="SAM" id="Phobius"/>
    </source>
</evidence>
<comment type="caution">
    <text evidence="2">The sequence shown here is derived from an EMBL/GenBank/DDBJ whole genome shotgun (WGS) entry which is preliminary data.</text>
</comment>
<protein>
    <recommendedName>
        <fullName evidence="4">Major facilitator superfamily (MFS) profile domain-containing protein</fullName>
    </recommendedName>
</protein>
<sequence>MKCIYIANVVIFMAGAAVAGAASDLPAVIVGRIVMGVGGAVFGLLSAIWAVGLVLGCPIWFALASNSHIT</sequence>